<dbReference type="EMBL" id="CP118615">
    <property type="protein sequence ID" value="WDZ85708.1"/>
    <property type="molecule type" value="Genomic_DNA"/>
</dbReference>
<keyword evidence="4" id="KW-1185">Reference proteome</keyword>
<feature type="transmembrane region" description="Helical" evidence="2">
    <location>
        <begin position="472"/>
        <end position="490"/>
    </location>
</feature>
<evidence type="ECO:0000256" key="2">
    <source>
        <dbReference type="SAM" id="Phobius"/>
    </source>
</evidence>
<sequence>MVARAPARIAALLLAVGVLAVATIVWPAVGAAAAPPPVAQARAELCTTPEWQADFRACVAKLENISEDTVKCRNAPVPGTPDSGLAGWFAARPDSATQPGPKGLYSDYGYAGYSYNTYDIDTGCASSVIHPEYRFTTMVANGEFMLANAIIGASNALRERAWEPRSMWGWADPLVDQATKAVYEKVFSVFGIVTLCVVGLYLLWRSRQSDLSNAMTTAGWALLVMVAVTALAAWPVKSANIADGTLVTTLGVVHDAVGPAAKDIPADKCVLPNPEACKDNRPPAVRASDTATESLLYRNWLRGVLGSADSETAKKYGQALYDAKSLSWEEAEKLRQNPATREATIDAKQQQWARVAEQIRTEDPEAYEYLKGVRDMDRIGAGFIAVLAAVLFAMFDLTASLLVLLGFLIFRWAVIAAPILGTVGLMRPASAGLRRLGNAVVAAVFNIAIFGTGAAIYLFALDLIMSTPTLPGWLQVVLVWLCGVVGWLLLRPYRRITQLGGKESGESAGGNSWHRRFFRDMRTAARLEEAEAGGRTESAAGRKRGPVVEQTRLRPEARLEDPAHAPTNRTAPATRLETVRERPDGRERSDETATQDEQPVRTERPAAVPRPRRRQPATWTEPDVPEESPSFAIYRPGSTERTPAPQAPRVRTEARVRTETR</sequence>
<feature type="transmembrane region" description="Helical" evidence="2">
    <location>
        <begin position="401"/>
        <end position="426"/>
    </location>
</feature>
<gene>
    <name evidence="3" type="ORF">PVK37_04465</name>
</gene>
<name>A0ABY7ZS60_9ACTN</name>
<keyword evidence="2" id="KW-0472">Membrane</keyword>
<accession>A0ABY7ZS60</accession>
<feature type="transmembrane region" description="Helical" evidence="2">
    <location>
        <begin position="438"/>
        <end position="460"/>
    </location>
</feature>
<evidence type="ECO:0000313" key="4">
    <source>
        <dbReference type="Proteomes" id="UP001219605"/>
    </source>
</evidence>
<feature type="compositionally biased region" description="Basic and acidic residues" evidence="1">
    <location>
        <begin position="650"/>
        <end position="661"/>
    </location>
</feature>
<protein>
    <submittedName>
        <fullName evidence="3">MFS transporter</fullName>
    </submittedName>
</protein>
<dbReference type="Proteomes" id="UP001219605">
    <property type="component" value="Chromosome"/>
</dbReference>
<organism evidence="3 4">
    <name type="scientific">Micromonospora cathayae</name>
    <dbReference type="NCBI Taxonomy" id="3028804"/>
    <lineage>
        <taxon>Bacteria</taxon>
        <taxon>Bacillati</taxon>
        <taxon>Actinomycetota</taxon>
        <taxon>Actinomycetes</taxon>
        <taxon>Micromonosporales</taxon>
        <taxon>Micromonosporaceae</taxon>
        <taxon>Micromonospora</taxon>
    </lineage>
</organism>
<feature type="compositionally biased region" description="Basic and acidic residues" evidence="1">
    <location>
        <begin position="551"/>
        <end position="563"/>
    </location>
</feature>
<feature type="compositionally biased region" description="Basic and acidic residues" evidence="1">
    <location>
        <begin position="577"/>
        <end position="591"/>
    </location>
</feature>
<evidence type="ECO:0000313" key="3">
    <source>
        <dbReference type="EMBL" id="WDZ85708.1"/>
    </source>
</evidence>
<feature type="region of interest" description="Disordered" evidence="1">
    <location>
        <begin position="528"/>
        <end position="661"/>
    </location>
</feature>
<reference evidence="3 4" key="1">
    <citation type="submission" date="2023-02" db="EMBL/GenBank/DDBJ databases">
        <authorList>
            <person name="Mo P."/>
        </authorList>
    </citation>
    <scope>NUCLEOTIDE SEQUENCE [LARGE SCALE GENOMIC DNA]</scope>
    <source>
        <strain evidence="3 4">HUAS 3</strain>
    </source>
</reference>
<feature type="transmembrane region" description="Helical" evidence="2">
    <location>
        <begin position="186"/>
        <end position="204"/>
    </location>
</feature>
<feature type="transmembrane region" description="Helical" evidence="2">
    <location>
        <begin position="379"/>
        <end position="395"/>
    </location>
</feature>
<keyword evidence="2" id="KW-1133">Transmembrane helix</keyword>
<proteinExistence type="predicted"/>
<keyword evidence="2" id="KW-0812">Transmembrane</keyword>
<evidence type="ECO:0000256" key="1">
    <source>
        <dbReference type="SAM" id="MobiDB-lite"/>
    </source>
</evidence>